<gene>
    <name evidence="3" type="ORF">RL74_01705</name>
</gene>
<dbReference type="AlphaFoldDB" id="A0A0D0NPZ2"/>
<dbReference type="GO" id="GO:0008915">
    <property type="term" value="F:lipid-A-disaccharide synthase activity"/>
    <property type="evidence" value="ECO:0007669"/>
    <property type="project" value="InterPro"/>
</dbReference>
<dbReference type="EMBL" id="JXNZ01000009">
    <property type="protein sequence ID" value="KIQ61146.1"/>
    <property type="molecule type" value="Genomic_DNA"/>
</dbReference>
<keyword evidence="1" id="KW-1133">Transmembrane helix</keyword>
<dbReference type="GO" id="GO:0016020">
    <property type="term" value="C:membrane"/>
    <property type="evidence" value="ECO:0007669"/>
    <property type="project" value="GOC"/>
</dbReference>
<accession>A0A0D0NPZ2</accession>
<evidence type="ECO:0000313" key="3">
    <source>
        <dbReference type="EMBL" id="KIQ61146.1"/>
    </source>
</evidence>
<keyword evidence="1" id="KW-0812">Transmembrane</keyword>
<proteinExistence type="predicted"/>
<protein>
    <submittedName>
        <fullName evidence="3">Lipid A biosynthesis, N-terminal</fullName>
    </submittedName>
</protein>
<feature type="domain" description="Lipid A biosynthesis N-terminal" evidence="2">
    <location>
        <begin position="10"/>
        <end position="81"/>
    </location>
</feature>
<dbReference type="RefSeq" id="WP_042728100.1">
    <property type="nucleotide sequence ID" value="NZ_JXNZ01000009.1"/>
</dbReference>
<keyword evidence="1" id="KW-0472">Membrane</keyword>
<dbReference type="Proteomes" id="UP000032101">
    <property type="component" value="Unassembled WGS sequence"/>
</dbReference>
<evidence type="ECO:0000313" key="4">
    <source>
        <dbReference type="Proteomes" id="UP000032101"/>
    </source>
</evidence>
<organism evidence="3 4">
    <name type="scientific">Pseudomonas fluorescens</name>
    <dbReference type="NCBI Taxonomy" id="294"/>
    <lineage>
        <taxon>Bacteria</taxon>
        <taxon>Pseudomonadati</taxon>
        <taxon>Pseudomonadota</taxon>
        <taxon>Gammaproteobacteria</taxon>
        <taxon>Pseudomonadales</taxon>
        <taxon>Pseudomonadaceae</taxon>
        <taxon>Pseudomonas</taxon>
    </lineage>
</organism>
<feature type="transmembrane region" description="Helical" evidence="1">
    <location>
        <begin position="36"/>
        <end position="57"/>
    </location>
</feature>
<dbReference type="SMART" id="SM01259">
    <property type="entry name" value="LAB_N"/>
    <property type="match status" value="1"/>
</dbReference>
<evidence type="ECO:0000256" key="1">
    <source>
        <dbReference type="SAM" id="Phobius"/>
    </source>
</evidence>
<dbReference type="GO" id="GO:0009245">
    <property type="term" value="P:lipid A biosynthetic process"/>
    <property type="evidence" value="ECO:0007669"/>
    <property type="project" value="InterPro"/>
</dbReference>
<dbReference type="Pfam" id="PF07578">
    <property type="entry name" value="LAB_N"/>
    <property type="match status" value="1"/>
</dbReference>
<sequence>MGRESIWLAVGFGGQLAFTGRFVLQWLYSEYKKRSLIPVGFWYLSIVGSALLLAYAIYRQDPVFIVGQSFGFVVYLRNLQLIAKQAGQANHELDQKG</sequence>
<dbReference type="InterPro" id="IPR011499">
    <property type="entry name" value="Lipid_A_biosynth_N"/>
</dbReference>
<reference evidence="3 4" key="1">
    <citation type="submission" date="2015-01" db="EMBL/GenBank/DDBJ databases">
        <title>Draft Genome Sequence of the Biocontrol and Plant Growth-Promoting Rhizobacteria (PGPR) Pseudomonas fluorescens UM270.</title>
        <authorList>
            <person name="Hernandez-Salmeron J.E."/>
            <person name="Santoyo G."/>
            <person name="Moreno-Hagelsieb G."/>
            <person name="Hernandez-Leon R."/>
        </authorList>
    </citation>
    <scope>NUCLEOTIDE SEQUENCE [LARGE SCALE GENOMIC DNA]</scope>
    <source>
        <strain evidence="3 4">UM270</strain>
    </source>
</reference>
<dbReference type="PATRIC" id="fig|294.124.peg.349"/>
<feature type="transmembrane region" description="Helical" evidence="1">
    <location>
        <begin position="6"/>
        <end position="24"/>
    </location>
</feature>
<name>A0A0D0NPZ2_PSEFL</name>
<dbReference type="OrthoDB" id="9793186at2"/>
<dbReference type="Gene3D" id="1.20.1280.290">
    <property type="match status" value="1"/>
</dbReference>
<comment type="caution">
    <text evidence="3">The sequence shown here is derived from an EMBL/GenBank/DDBJ whole genome shotgun (WGS) entry which is preliminary data.</text>
</comment>
<evidence type="ECO:0000259" key="2">
    <source>
        <dbReference type="SMART" id="SM01259"/>
    </source>
</evidence>